<sequence>MSNLPIVLVHNSEDGEQVAPDSEKNKVAKNVSIDPKTFDKAKIKRNGKPSRRWLAKQMDILKLQNEELIKSLRSKEASELRLIEIKARLENELQHYRSTAADRPTQKLRMTVLSQDLFILKNLVVKLNKELQRYQDKYGIVSSSDSTGGQFKNVRTKWIDGELTLLAPLLVAFDENIKEKDELIKDTTEKLLSIGNECKELIKENEELRNTIKESSEKGDLNFADWQLIQKENTMFKEQNQLLIRQAKLNQTKLQQLKESFQSKLDEIVMERDDSIDRLHQTKTELSILKGRFSVMADEFERLKAEDGGKIPQSVHIAYITECRRLFEELKQRYEQDREVLLRKIAETATLRTDLENEVSKLKTERETVIGKINIMAEEIKSLKENIQKMSKENSELRAQLNNAIDFSKELISQEETLLNELHLRTEEANLGSKLASRIENLKRNMKNVEIDTIQQMQAIDKDLENQVKCVGKIKDSFTKEIVRLKNLLNQKTFDQTKFRKGVSEDSSEDSV</sequence>
<feature type="coiled-coil region" evidence="1">
    <location>
        <begin position="324"/>
        <end position="400"/>
    </location>
</feature>
<accession>A0AAW1DNK3</accession>
<reference evidence="2 3" key="1">
    <citation type="submission" date="2022-12" db="EMBL/GenBank/DDBJ databases">
        <title>Chromosome-level genome assembly of true bugs.</title>
        <authorList>
            <person name="Ma L."/>
            <person name="Li H."/>
        </authorList>
    </citation>
    <scope>NUCLEOTIDE SEQUENCE [LARGE SCALE GENOMIC DNA]</scope>
    <source>
        <strain evidence="2">Lab_2022b</strain>
    </source>
</reference>
<evidence type="ECO:0000256" key="1">
    <source>
        <dbReference type="SAM" id="Coils"/>
    </source>
</evidence>
<organism evidence="2 3">
    <name type="scientific">Rhynocoris fuscipes</name>
    <dbReference type="NCBI Taxonomy" id="488301"/>
    <lineage>
        <taxon>Eukaryota</taxon>
        <taxon>Metazoa</taxon>
        <taxon>Ecdysozoa</taxon>
        <taxon>Arthropoda</taxon>
        <taxon>Hexapoda</taxon>
        <taxon>Insecta</taxon>
        <taxon>Pterygota</taxon>
        <taxon>Neoptera</taxon>
        <taxon>Paraneoptera</taxon>
        <taxon>Hemiptera</taxon>
        <taxon>Heteroptera</taxon>
        <taxon>Panheteroptera</taxon>
        <taxon>Cimicomorpha</taxon>
        <taxon>Reduviidae</taxon>
        <taxon>Harpactorinae</taxon>
        <taxon>Harpactorini</taxon>
        <taxon>Rhynocoris</taxon>
    </lineage>
</organism>
<dbReference type="PANTHER" id="PTHR36170:SF1">
    <property type="entry name" value="CENTROSOMAL PROTEIN OF 89 KDA"/>
    <property type="match status" value="1"/>
</dbReference>
<dbReference type="InterPro" id="IPR033545">
    <property type="entry name" value="CEP89"/>
</dbReference>
<evidence type="ECO:0000313" key="2">
    <source>
        <dbReference type="EMBL" id="KAK9511300.1"/>
    </source>
</evidence>
<name>A0AAW1DNK3_9HEMI</name>
<dbReference type="Proteomes" id="UP001461498">
    <property type="component" value="Unassembled WGS sequence"/>
</dbReference>
<dbReference type="AlphaFoldDB" id="A0AAW1DNK3"/>
<evidence type="ECO:0000313" key="3">
    <source>
        <dbReference type="Proteomes" id="UP001461498"/>
    </source>
</evidence>
<dbReference type="GO" id="GO:0060271">
    <property type="term" value="P:cilium assembly"/>
    <property type="evidence" value="ECO:0007669"/>
    <property type="project" value="InterPro"/>
</dbReference>
<dbReference type="GO" id="GO:0005814">
    <property type="term" value="C:centriole"/>
    <property type="evidence" value="ECO:0007669"/>
    <property type="project" value="InterPro"/>
</dbReference>
<comment type="caution">
    <text evidence="2">The sequence shown here is derived from an EMBL/GenBank/DDBJ whole genome shotgun (WGS) entry which is preliminary data.</text>
</comment>
<dbReference type="GO" id="GO:0007005">
    <property type="term" value="P:mitochondrion organization"/>
    <property type="evidence" value="ECO:0007669"/>
    <property type="project" value="InterPro"/>
</dbReference>
<dbReference type="PANTHER" id="PTHR36170">
    <property type="entry name" value="CENTROSOMAL PROTEIN OF 89 KDA"/>
    <property type="match status" value="1"/>
</dbReference>
<keyword evidence="3" id="KW-1185">Reference proteome</keyword>
<dbReference type="GO" id="GO:0045202">
    <property type="term" value="C:synapse"/>
    <property type="evidence" value="ECO:0007669"/>
    <property type="project" value="GOC"/>
</dbReference>
<gene>
    <name evidence="2" type="ORF">O3M35_005876</name>
</gene>
<protein>
    <submittedName>
        <fullName evidence="2">Uncharacterized protein</fullName>
    </submittedName>
</protein>
<dbReference type="EMBL" id="JAPXFL010000002">
    <property type="protein sequence ID" value="KAK9511300.1"/>
    <property type="molecule type" value="Genomic_DNA"/>
</dbReference>
<proteinExistence type="predicted"/>
<feature type="coiled-coil region" evidence="1">
    <location>
        <begin position="191"/>
        <end position="218"/>
    </location>
</feature>
<keyword evidence="1" id="KW-0175">Coiled coil</keyword>
<dbReference type="GO" id="GO:0097539">
    <property type="term" value="C:ciliary transition fiber"/>
    <property type="evidence" value="ECO:0007669"/>
    <property type="project" value="TreeGrafter"/>
</dbReference>
<dbReference type="GO" id="GO:0007268">
    <property type="term" value="P:chemical synaptic transmission"/>
    <property type="evidence" value="ECO:0007669"/>
    <property type="project" value="InterPro"/>
</dbReference>